<keyword evidence="3" id="KW-0812">Transmembrane</keyword>
<evidence type="ECO:0000313" key="5">
    <source>
        <dbReference type="EMBL" id="AWR21319.1"/>
    </source>
</evidence>
<dbReference type="AlphaFoldDB" id="A0A2Z3RX13"/>
<feature type="transmembrane region" description="Helical" evidence="3">
    <location>
        <begin position="35"/>
        <end position="55"/>
    </location>
</feature>
<feature type="domain" description="DUF4352" evidence="4">
    <location>
        <begin position="84"/>
        <end position="207"/>
    </location>
</feature>
<dbReference type="InterPro" id="IPR029051">
    <property type="entry name" value="DUF4352"/>
</dbReference>
<protein>
    <submittedName>
        <fullName evidence="5">Telomeric repeat-binding factor 2</fullName>
    </submittedName>
</protein>
<evidence type="ECO:0000256" key="2">
    <source>
        <dbReference type="SAM" id="MobiDB-lite"/>
    </source>
</evidence>
<reference evidence="5 6" key="1">
    <citation type="submission" date="2017-10" db="EMBL/GenBank/DDBJ databases">
        <title>Genome of an Actinobacterium that displays light-enhanced growth.</title>
        <authorList>
            <person name="Maresca J.A."/>
            <person name="Hempel P."/>
            <person name="Shevchenko O."/>
            <person name="Miller K.J."/>
            <person name="Hahn M.W."/>
        </authorList>
    </citation>
    <scope>NUCLEOTIDE SEQUENCE [LARGE SCALE GENOMIC DNA]</scope>
    <source>
        <strain evidence="5 6">MWH-Mo1</strain>
    </source>
</reference>
<dbReference type="Gene3D" id="2.60.40.1240">
    <property type="match status" value="1"/>
</dbReference>
<evidence type="ECO:0000256" key="1">
    <source>
        <dbReference type="ARBA" id="ARBA00022729"/>
    </source>
</evidence>
<proteinExistence type="predicted"/>
<keyword evidence="3" id="KW-1133">Transmembrane helix</keyword>
<evidence type="ECO:0000259" key="4">
    <source>
        <dbReference type="Pfam" id="PF11611"/>
    </source>
</evidence>
<feature type="compositionally biased region" description="Low complexity" evidence="2">
    <location>
        <begin position="55"/>
        <end position="70"/>
    </location>
</feature>
<dbReference type="EMBL" id="CP023994">
    <property type="protein sequence ID" value="AWR21319.1"/>
    <property type="molecule type" value="Genomic_DNA"/>
</dbReference>
<feature type="region of interest" description="Disordered" evidence="2">
    <location>
        <begin position="55"/>
        <end position="86"/>
    </location>
</feature>
<organism evidence="5 6">
    <name type="scientific">Aurantimicrobium photophilum</name>
    <dbReference type="NCBI Taxonomy" id="1987356"/>
    <lineage>
        <taxon>Bacteria</taxon>
        <taxon>Bacillati</taxon>
        <taxon>Actinomycetota</taxon>
        <taxon>Actinomycetes</taxon>
        <taxon>Micrococcales</taxon>
        <taxon>Microbacteriaceae</taxon>
        <taxon>Aurantimicrobium</taxon>
    </lineage>
</organism>
<sequence>MTDANNTDPKAAKADAAAAKAKAKALRPWFKKKRFIFPIVLVAIILIANVANAGGGNSSNSADSSTSSEVTTEETTQEESKEAGLNTPVVDGKFTFTVTGVECGITSVGSDMLGETAQGQFCRVGLVVENTGNEPQYMFADNQKAFDAEGREFSPSTSAMIYDGDAGAAWMTEINPGNSITGSLLFDIPAGATLTSIELHDSAFSGGVKVSLQ</sequence>
<evidence type="ECO:0000313" key="6">
    <source>
        <dbReference type="Proteomes" id="UP000246894"/>
    </source>
</evidence>
<keyword evidence="3" id="KW-0472">Membrane</keyword>
<name>A0A2Z3RX13_9MICO</name>
<evidence type="ECO:0000256" key="3">
    <source>
        <dbReference type="SAM" id="Phobius"/>
    </source>
</evidence>
<dbReference type="Pfam" id="PF11611">
    <property type="entry name" value="DUF4352"/>
    <property type="match status" value="1"/>
</dbReference>
<keyword evidence="6" id="KW-1185">Reference proteome</keyword>
<dbReference type="KEGG" id="aum:AURMO_00710"/>
<dbReference type="InterPro" id="IPR029050">
    <property type="entry name" value="Immunoprotect_excell_Ig-like"/>
</dbReference>
<gene>
    <name evidence="5" type="ORF">AURMO_00710</name>
</gene>
<dbReference type="OrthoDB" id="3430849at2"/>
<dbReference type="RefSeq" id="WP_110233174.1">
    <property type="nucleotide sequence ID" value="NZ_CP023994.1"/>
</dbReference>
<accession>A0A2Z3RX13</accession>
<keyword evidence="1" id="KW-0732">Signal</keyword>
<dbReference type="Proteomes" id="UP000246894">
    <property type="component" value="Chromosome"/>
</dbReference>